<sequence>MSDIMSIDGVIWEKCLKLQQCVKIGWPINKKICIGVSACIRLVEKSGVITLQVDAAGRRFEFKLSNACYTIYTVAIGKIDICLSVEGPKKLRLQAKACIGYGPISDCWDIWGTDIYWLSAAEFAALDLGVLELSHEQTARMRTREDGAPSVTFEHEFKPLAACDCAD</sequence>
<evidence type="ECO:0000313" key="1">
    <source>
        <dbReference type="EMBL" id="KEZ16775.1"/>
    </source>
</evidence>
<dbReference type="AlphaFoldDB" id="A0A084EFN3"/>
<dbReference type="Proteomes" id="UP000028534">
    <property type="component" value="Unassembled WGS sequence"/>
</dbReference>
<dbReference type="RefSeq" id="WP_037521788.1">
    <property type="nucleotide sequence ID" value="NZ_JGVR01000027.1"/>
</dbReference>
<protein>
    <submittedName>
        <fullName evidence="1">Uncharacterized protein</fullName>
    </submittedName>
</protein>
<accession>A0A084EFN3</accession>
<evidence type="ECO:0000313" key="2">
    <source>
        <dbReference type="Proteomes" id="UP000028534"/>
    </source>
</evidence>
<reference evidence="1 2" key="1">
    <citation type="submission" date="2014-03" db="EMBL/GenBank/DDBJ databases">
        <title>Genome sequence of Sphingobium yanoikuyae B1.</title>
        <authorList>
            <person name="Gan H.M."/>
            <person name="Gan H.Y."/>
            <person name="Savka M.A."/>
        </authorList>
    </citation>
    <scope>NUCLEOTIDE SEQUENCE [LARGE SCALE GENOMIC DNA]</scope>
    <source>
        <strain evidence="1 2">B1</strain>
    </source>
</reference>
<dbReference type="EMBL" id="JGVR01000027">
    <property type="protein sequence ID" value="KEZ16775.1"/>
    <property type="molecule type" value="Genomic_DNA"/>
</dbReference>
<comment type="caution">
    <text evidence="1">The sequence shown here is derived from an EMBL/GenBank/DDBJ whole genome shotgun (WGS) entry which is preliminary data.</text>
</comment>
<name>A0A084EFN3_SPHYA</name>
<proteinExistence type="predicted"/>
<organism evidence="1 2">
    <name type="scientific">Sphingobium yanoikuyae</name>
    <name type="common">Sphingomonas yanoikuyae</name>
    <dbReference type="NCBI Taxonomy" id="13690"/>
    <lineage>
        <taxon>Bacteria</taxon>
        <taxon>Pseudomonadati</taxon>
        <taxon>Pseudomonadota</taxon>
        <taxon>Alphaproteobacteria</taxon>
        <taxon>Sphingomonadales</taxon>
        <taxon>Sphingomonadaceae</taxon>
        <taxon>Sphingobium</taxon>
    </lineage>
</organism>
<gene>
    <name evidence="1" type="ORF">CP98_04004</name>
</gene>
<dbReference type="PATRIC" id="fig|13690.10.peg.4110"/>